<evidence type="ECO:0000313" key="2">
    <source>
        <dbReference type="EMBL" id="RVE66549.1"/>
    </source>
</evidence>
<sequence length="716" mass="79803">MESDASSQSQLFDSLEAYLNNKNRLQPIIGLSSIVEVVNVETQNRAALYFCHVCVCRLDKADMRNHILGSLHRYNYIKASRPHLVSQWQENSDLSKQAWPLMALAKTLESREGPGHVQLLEVEDAVHQRIATWSESYALTLINTLKGGQGGSSSHPAASFHPAVESQRLVLFPHNPRKTPECSRQPDPESGAISPSTGENRPELETQSYFQSHPEDTETPDSLECESSFLDDYAGPKPLIGLIRVVALKGQDGRPLCFLCHCCRIKSSQKDIIDHLTSSSHLINYLMEIYPDQLQAIYDPSTYNCQLLQLLAMKAEHGKIREELKVEHVPEPYCSQLSGKSYHWCLKMLSDGWTPIQKQTDSSEGNCGEKSTFSRKSFSSTLRESQANLGQKKKRKKKQPNTVFVVNLPLRKGAMLLERQSFSTNSPSSDLHRAEALLSEVSELEHGSQLNVVEDDAQMRSCDAMRDFCGGDLDVTEDPAAFLDTDDGFGNQYRDAAETKGEMALDEKAYSTESREFSNIWKNEAPQATSEFFVDPHREDLSFCGAEQWGTEQCYRSASNTVGTNMQELGDEGETSSSAVQYQQMAWSDAAPQMGSMWGYYVPVTGVPPAFNMSTCYRDAPTHYGSISAPPIRGFYEAEPQTHTDFFTGCTQDATQSNLYLTRTCESKYSQIQKKLMDFANYSPGMAANLGQAVDQGMNQADALTQPSHGYHTAGF</sequence>
<evidence type="ECO:0000313" key="3">
    <source>
        <dbReference type="Proteomes" id="UP000283210"/>
    </source>
</evidence>
<feature type="compositionally biased region" description="Low complexity" evidence="1">
    <location>
        <begin position="370"/>
        <end position="383"/>
    </location>
</feature>
<protein>
    <submittedName>
        <fullName evidence="2">Uncharacterized protein</fullName>
    </submittedName>
</protein>
<dbReference type="EMBL" id="CM012447">
    <property type="protein sequence ID" value="RVE66549.1"/>
    <property type="molecule type" value="Genomic_DNA"/>
</dbReference>
<dbReference type="GO" id="GO:0003725">
    <property type="term" value="F:double-stranded RNA binding"/>
    <property type="evidence" value="ECO:0007669"/>
    <property type="project" value="TreeGrafter"/>
</dbReference>
<evidence type="ECO:0000256" key="1">
    <source>
        <dbReference type="SAM" id="MobiDB-lite"/>
    </source>
</evidence>
<gene>
    <name evidence="2" type="ORF">OJAV_G00108240</name>
</gene>
<dbReference type="Proteomes" id="UP000283210">
    <property type="component" value="Chromosome 11"/>
</dbReference>
<dbReference type="AlphaFoldDB" id="A0A3S2P4P4"/>
<dbReference type="GO" id="GO:0003727">
    <property type="term" value="F:single-stranded RNA binding"/>
    <property type="evidence" value="ECO:0007669"/>
    <property type="project" value="TreeGrafter"/>
</dbReference>
<accession>A0A3S2P4P4</accession>
<proteinExistence type="predicted"/>
<feature type="compositionally biased region" description="Basic and acidic residues" evidence="1">
    <location>
        <begin position="178"/>
        <end position="187"/>
    </location>
</feature>
<dbReference type="PANTHER" id="PTHR45762:SF3">
    <property type="entry name" value="ZINC-FINGER PROTEIN AT 72D, ISOFORM B"/>
    <property type="match status" value="1"/>
</dbReference>
<reference evidence="2 3" key="1">
    <citation type="submission" date="2018-11" db="EMBL/GenBank/DDBJ databases">
        <authorList>
            <person name="Lopez-Roques C."/>
            <person name="Donnadieu C."/>
            <person name="Bouchez O."/>
            <person name="Klopp C."/>
            <person name="Cabau C."/>
            <person name="Zahm M."/>
        </authorList>
    </citation>
    <scope>NUCLEOTIDE SEQUENCE [LARGE SCALE GENOMIC DNA]</scope>
    <source>
        <strain evidence="2">RS831</strain>
        <tissue evidence="2">Whole body</tissue>
    </source>
</reference>
<feature type="region of interest" description="Disordered" evidence="1">
    <location>
        <begin position="357"/>
        <end position="400"/>
    </location>
</feature>
<reference evidence="2 3" key="2">
    <citation type="submission" date="2019-01" db="EMBL/GenBank/DDBJ databases">
        <title>A chromosome length genome reference of the Java medaka (oryzias javanicus).</title>
        <authorList>
            <person name="Herpin A."/>
            <person name="Takehana Y."/>
            <person name="Naruse K."/>
            <person name="Ansai S."/>
            <person name="Kawaguchi M."/>
        </authorList>
    </citation>
    <scope>NUCLEOTIDE SEQUENCE [LARGE SCALE GENOMIC DNA]</scope>
    <source>
        <strain evidence="2">RS831</strain>
        <tissue evidence="2">Whole body</tissue>
    </source>
</reference>
<feature type="compositionally biased region" description="Polar residues" evidence="1">
    <location>
        <begin position="193"/>
        <end position="204"/>
    </location>
</feature>
<name>A0A3S2P4P4_ORYJA</name>
<dbReference type="OrthoDB" id="5877502at2759"/>
<dbReference type="PANTHER" id="PTHR45762">
    <property type="entry name" value="ZINC FINGER RNA-BINDING PROTEIN"/>
    <property type="match status" value="1"/>
</dbReference>
<organism evidence="2 3">
    <name type="scientific">Oryzias javanicus</name>
    <name type="common">Javanese ricefish</name>
    <name type="synonym">Aplocheilus javanicus</name>
    <dbReference type="NCBI Taxonomy" id="123683"/>
    <lineage>
        <taxon>Eukaryota</taxon>
        <taxon>Metazoa</taxon>
        <taxon>Chordata</taxon>
        <taxon>Craniata</taxon>
        <taxon>Vertebrata</taxon>
        <taxon>Euteleostomi</taxon>
        <taxon>Actinopterygii</taxon>
        <taxon>Neopterygii</taxon>
        <taxon>Teleostei</taxon>
        <taxon>Neoteleostei</taxon>
        <taxon>Acanthomorphata</taxon>
        <taxon>Ovalentaria</taxon>
        <taxon>Atherinomorphae</taxon>
        <taxon>Beloniformes</taxon>
        <taxon>Adrianichthyidae</taxon>
        <taxon>Oryziinae</taxon>
        <taxon>Oryzias</taxon>
    </lineage>
</organism>
<keyword evidence="3" id="KW-1185">Reference proteome</keyword>
<dbReference type="GO" id="GO:0071011">
    <property type="term" value="C:precatalytic spliceosome"/>
    <property type="evidence" value="ECO:0007669"/>
    <property type="project" value="TreeGrafter"/>
</dbReference>
<feature type="region of interest" description="Disordered" evidence="1">
    <location>
        <begin position="174"/>
        <end position="204"/>
    </location>
</feature>